<dbReference type="SMART" id="SM00256">
    <property type="entry name" value="FBOX"/>
    <property type="match status" value="1"/>
</dbReference>
<dbReference type="OrthoDB" id="3642468at2759"/>
<feature type="compositionally biased region" description="Polar residues" evidence="1">
    <location>
        <begin position="84"/>
        <end position="100"/>
    </location>
</feature>
<evidence type="ECO:0000313" key="4">
    <source>
        <dbReference type="Proteomes" id="UP000186583"/>
    </source>
</evidence>
<feature type="region of interest" description="Disordered" evidence="1">
    <location>
        <begin position="77"/>
        <end position="110"/>
    </location>
</feature>
<dbReference type="InterPro" id="IPR001810">
    <property type="entry name" value="F-box_dom"/>
</dbReference>
<dbReference type="EMBL" id="MPGH01000088">
    <property type="protein sequence ID" value="OLN87838.1"/>
    <property type="molecule type" value="Genomic_DNA"/>
</dbReference>
<dbReference type="SUPFAM" id="SSF81383">
    <property type="entry name" value="F-box domain"/>
    <property type="match status" value="1"/>
</dbReference>
<keyword evidence="4" id="KW-1185">Reference proteome</keyword>
<dbReference type="STRING" id="708187.A0A1Q8RTY0"/>
<feature type="region of interest" description="Disordered" evidence="1">
    <location>
        <begin position="1"/>
        <end position="57"/>
    </location>
</feature>
<protein>
    <recommendedName>
        <fullName evidence="2">F-box domain-containing protein</fullName>
    </recommendedName>
</protein>
<dbReference type="CDD" id="cd09917">
    <property type="entry name" value="F-box_SF"/>
    <property type="match status" value="1"/>
</dbReference>
<dbReference type="Gene3D" id="1.20.1280.50">
    <property type="match status" value="1"/>
</dbReference>
<accession>A0A1Q8RTY0</accession>
<name>A0A1Q8RTY0_9PEZI</name>
<comment type="caution">
    <text evidence="3">The sequence shown here is derived from an EMBL/GenBank/DDBJ whole genome shotgun (WGS) entry which is preliminary data.</text>
</comment>
<feature type="domain" description="F-box" evidence="2">
    <location>
        <begin position="137"/>
        <end position="184"/>
    </location>
</feature>
<dbReference type="Proteomes" id="UP000186583">
    <property type="component" value="Unassembled WGS sequence"/>
</dbReference>
<dbReference type="Pfam" id="PF12937">
    <property type="entry name" value="F-box-like"/>
    <property type="match status" value="1"/>
</dbReference>
<dbReference type="InterPro" id="IPR036047">
    <property type="entry name" value="F-box-like_dom_sf"/>
</dbReference>
<evidence type="ECO:0000256" key="1">
    <source>
        <dbReference type="SAM" id="MobiDB-lite"/>
    </source>
</evidence>
<sequence length="421" mass="47765">MIYGLQNLEIGDKPTKTTKGNKQKGTNHRGGAPKDSTTAMPLAETPDFLVSTKPPPEGAGEVFTVVNSDGTTLYYTAAQGDGQGASNSNDAKRAPTQSVSDSDRVAASGKLKVRSKRTERLFRKMKKKSAKSSASHPIHLFDLPNEIILSIMGHLPPSDIFRFGRTCRPLQQLVRQHEAILSRKIISDRFSILEKCFRRPITLDEIDKILHERLQNKKRIEFLGTHRRYQHIPKSDPFQLCTCLTCVLRWEALCVVVDYNYWQDDLESGKPIPVIIRGESPQWNQTLLKKTTDIVKRAIESPLAYAYLLEVHLRNTSTAIIRQKENKGNRRPHFKMSKKDAESLTDSYLGGHGPATIDMPYHRDNYYMLEAYLPNRTWLTAENRWGYAPADIHDRDLDWVSRRYGPGWDDWVAGTGIYAGA</sequence>
<gene>
    <name evidence="3" type="ORF">CCHL11_00090</name>
</gene>
<dbReference type="AlphaFoldDB" id="A0A1Q8RTY0"/>
<organism evidence="3 4">
    <name type="scientific">Colletotrichum chlorophyti</name>
    <dbReference type="NCBI Taxonomy" id="708187"/>
    <lineage>
        <taxon>Eukaryota</taxon>
        <taxon>Fungi</taxon>
        <taxon>Dikarya</taxon>
        <taxon>Ascomycota</taxon>
        <taxon>Pezizomycotina</taxon>
        <taxon>Sordariomycetes</taxon>
        <taxon>Hypocreomycetidae</taxon>
        <taxon>Glomerellales</taxon>
        <taxon>Glomerellaceae</taxon>
        <taxon>Colletotrichum</taxon>
    </lineage>
</organism>
<proteinExistence type="predicted"/>
<dbReference type="PROSITE" id="PS50181">
    <property type="entry name" value="FBOX"/>
    <property type="match status" value="1"/>
</dbReference>
<reference evidence="3 4" key="1">
    <citation type="submission" date="2016-11" db="EMBL/GenBank/DDBJ databases">
        <title>Draft Genome Assembly of Colletotrichum chlorophyti a pathogen of herbaceous plants.</title>
        <authorList>
            <person name="Gan P."/>
            <person name="Narusaka M."/>
            <person name="Tsushima A."/>
            <person name="Narusaka Y."/>
            <person name="Takano Y."/>
            <person name="Shirasu K."/>
        </authorList>
    </citation>
    <scope>NUCLEOTIDE SEQUENCE [LARGE SCALE GENOMIC DNA]</scope>
    <source>
        <strain evidence="3 4">NTL11</strain>
    </source>
</reference>
<evidence type="ECO:0000313" key="3">
    <source>
        <dbReference type="EMBL" id="OLN87838.1"/>
    </source>
</evidence>
<evidence type="ECO:0000259" key="2">
    <source>
        <dbReference type="PROSITE" id="PS50181"/>
    </source>
</evidence>